<accession>F0Q7Q3</accession>
<dbReference type="OrthoDB" id="8399783at2"/>
<evidence type="ECO:0000313" key="1">
    <source>
        <dbReference type="EMBL" id="ADX48235.1"/>
    </source>
</evidence>
<gene>
    <name evidence="1" type="ordered locus">Acav_4352</name>
</gene>
<sequence length="468" mass="53487">MRDEGPTKADASALLGNVQVRYQGWMHAQKLMAPLLAPDFSPFDAQRNHEIDISRHLALLLDPKGTHGQGRLFWDGFVALVLRQQNALQQPAPRQVITAREETSPSPELQAAHPPVAATWLAASPVKQVQREHGTKNGRFIDLYVQLQGGCIGIENKPWRHSRDSGQQLLDYSDHLQGLHGSWMLIYLGHQAPDPSSLPQRECEERIRSGHFVYLLWPEVVGWLQDSLPRIQAQKVRWFVEELCNYLQRRMGNDLPEAAMNHIAEAFTANQQSLASAFQMRDSLAEWQKQKLAQLQRQLDTAAKAAGTALHWGVSDNLLKASKPMPFSLELGWGPELLLCFEWWHLQVDPKEFYWGIYLSPEQAEKTPRKLVDALKRHAAARFESPSEEPEDSWPYWTYVYNDPLFVPEGELDIYGSGVRHPWLTLGKQEGDFVSLAMQRREDLVELLKHPDFDELHRMLVGVERTRA</sequence>
<keyword evidence="2" id="KW-1185">Reference proteome</keyword>
<name>F0Q7Q3_PARA1</name>
<dbReference type="HOGENOM" id="CLU_054562_0_0_4"/>
<protein>
    <recommendedName>
        <fullName evidence="3">PD-(D/E)XK nuclease family protein</fullName>
    </recommendedName>
</protein>
<dbReference type="Proteomes" id="UP000002482">
    <property type="component" value="Chromosome"/>
</dbReference>
<organism evidence="1 2">
    <name type="scientific">Paracidovorax avenae (strain ATCC 19860 / DSM 7227 / CCUG 15838 / JCM 20985 / LMG 2117 / NCPPB 1011)</name>
    <name type="common">Acidovorax avenae</name>
    <dbReference type="NCBI Taxonomy" id="643561"/>
    <lineage>
        <taxon>Bacteria</taxon>
        <taxon>Pseudomonadati</taxon>
        <taxon>Pseudomonadota</taxon>
        <taxon>Betaproteobacteria</taxon>
        <taxon>Burkholderiales</taxon>
        <taxon>Comamonadaceae</taxon>
        <taxon>Paracidovorax</taxon>
    </lineage>
</organism>
<dbReference type="Pfam" id="PF14281">
    <property type="entry name" value="PDDEXK_4"/>
    <property type="match status" value="1"/>
</dbReference>
<reference evidence="1" key="1">
    <citation type="submission" date="2011-02" db="EMBL/GenBank/DDBJ databases">
        <title>Complete sequence of Acidovorax avenae subsp. avenae ATCC 19860.</title>
        <authorList>
            <consortium name="US DOE Joint Genome Institute"/>
            <person name="Lucas S."/>
            <person name="Copeland A."/>
            <person name="Lapidus A."/>
            <person name="Cheng J.-F."/>
            <person name="Goodwin L."/>
            <person name="Pitluck S."/>
            <person name="Chertkov O."/>
            <person name="Held B."/>
            <person name="Detter J.C."/>
            <person name="Han C."/>
            <person name="Tapia R."/>
            <person name="Land M."/>
            <person name="Hauser L."/>
            <person name="Kyrpides N."/>
            <person name="Ivanova N."/>
            <person name="Ovchinnikova G."/>
            <person name="Pagani I."/>
            <person name="Gordon S."/>
            <person name="Woyke T."/>
        </authorList>
    </citation>
    <scope>NUCLEOTIDE SEQUENCE</scope>
    <source>
        <strain evidence="1">ATCC 19860</strain>
    </source>
</reference>
<dbReference type="AlphaFoldDB" id="F0Q7Q3"/>
<dbReference type="RefSeq" id="WP_013596702.1">
    <property type="nucleotide sequence ID" value="NC_015138.1"/>
</dbReference>
<dbReference type="KEGG" id="aaa:Acav_4352"/>
<evidence type="ECO:0008006" key="3">
    <source>
        <dbReference type="Google" id="ProtNLM"/>
    </source>
</evidence>
<proteinExistence type="predicted"/>
<dbReference type="InterPro" id="IPR029470">
    <property type="entry name" value="PDDEXK_4"/>
</dbReference>
<evidence type="ECO:0000313" key="2">
    <source>
        <dbReference type="Proteomes" id="UP000002482"/>
    </source>
</evidence>
<dbReference type="GeneID" id="34238358"/>
<dbReference type="EMBL" id="CP002521">
    <property type="protein sequence ID" value="ADX48235.1"/>
    <property type="molecule type" value="Genomic_DNA"/>
</dbReference>